<evidence type="ECO:0000256" key="1">
    <source>
        <dbReference type="SAM" id="Phobius"/>
    </source>
</evidence>
<evidence type="ECO:0000313" key="2">
    <source>
        <dbReference type="EMBL" id="MDO3398245.1"/>
    </source>
</evidence>
<feature type="transmembrane region" description="Helical" evidence="1">
    <location>
        <begin position="12"/>
        <end position="31"/>
    </location>
</feature>
<organism evidence="2 3">
    <name type="scientific">Nocardioides cremeus</name>
    <dbReference type="NCBI Taxonomy" id="3058044"/>
    <lineage>
        <taxon>Bacteria</taxon>
        <taxon>Bacillati</taxon>
        <taxon>Actinomycetota</taxon>
        <taxon>Actinomycetes</taxon>
        <taxon>Propionibacteriales</taxon>
        <taxon>Nocardioidaceae</taxon>
        <taxon>Nocardioides</taxon>
    </lineage>
</organism>
<evidence type="ECO:0000313" key="3">
    <source>
        <dbReference type="Proteomes" id="UP001168363"/>
    </source>
</evidence>
<dbReference type="Pfam" id="PF13623">
    <property type="entry name" value="SurA_N_2"/>
    <property type="match status" value="1"/>
</dbReference>
<dbReference type="RefSeq" id="WP_302710486.1">
    <property type="nucleotide sequence ID" value="NZ_JAULSC010000303.1"/>
</dbReference>
<accession>A0ABT8TWA7</accession>
<feature type="non-terminal residue" evidence="2">
    <location>
        <position position="68"/>
    </location>
</feature>
<gene>
    <name evidence="2" type="ORF">QWJ41_21220</name>
</gene>
<name>A0ABT8TWA7_9ACTN</name>
<protein>
    <submittedName>
        <fullName evidence="2">SurA N-terminal domain-containing protein</fullName>
    </submittedName>
</protein>
<keyword evidence="1" id="KW-0472">Membrane</keyword>
<dbReference type="EMBL" id="JAULSC010000303">
    <property type="protein sequence ID" value="MDO3398245.1"/>
    <property type="molecule type" value="Genomic_DNA"/>
</dbReference>
<sequence>MATLEKIRSKAGLLVLVVGLALFAFIIGDFLNSGSTYFRQSQERIAEIDGEVVKIQDYQGRVDEMAEM</sequence>
<dbReference type="Proteomes" id="UP001168363">
    <property type="component" value="Unassembled WGS sequence"/>
</dbReference>
<keyword evidence="3" id="KW-1185">Reference proteome</keyword>
<proteinExistence type="predicted"/>
<reference evidence="2" key="1">
    <citation type="submission" date="2023-06" db="EMBL/GenBank/DDBJ databases">
        <title>Genome sequence of Nocardioides sp. SOB44.</title>
        <authorList>
            <person name="Zhang G."/>
        </authorList>
    </citation>
    <scope>NUCLEOTIDE SEQUENCE</scope>
    <source>
        <strain evidence="2">SOB44</strain>
    </source>
</reference>
<comment type="caution">
    <text evidence="2">The sequence shown here is derived from an EMBL/GenBank/DDBJ whole genome shotgun (WGS) entry which is preliminary data.</text>
</comment>
<keyword evidence="1" id="KW-1133">Transmembrane helix</keyword>
<keyword evidence="1" id="KW-0812">Transmembrane</keyword>